<keyword evidence="1" id="KW-0732">Signal</keyword>
<accession>A0A1D2A9X4</accession>
<sequence>MAPKYLWACVMASCWIIATSQGEVDAVVPEGAGPSSDCVAQIQTVSDLCNAERDTVSLIYPRNATALPDQQQILDSLSSLLAAAQPSPGCCSGLGPVLVGKCLCTQEIQNAVDFAGFSSAYVSGVAQILGLACRLTPASC</sequence>
<reference evidence="2" key="1">
    <citation type="submission" date="2015-08" db="EMBL/GenBank/DDBJ databases">
        <authorList>
            <person name="Babu N.S."/>
            <person name="Beckwith C.J."/>
            <person name="Beseler K.G."/>
            <person name="Brison A."/>
            <person name="Carone J.V."/>
            <person name="Caskin T.P."/>
            <person name="Diamond M."/>
            <person name="Durham M.E."/>
            <person name="Foxe J.M."/>
            <person name="Go M."/>
            <person name="Henderson B.A."/>
            <person name="Jones I.B."/>
            <person name="McGettigan J.A."/>
            <person name="Micheletti S.J."/>
            <person name="Nasrallah M.E."/>
            <person name="Ortiz D."/>
            <person name="Piller C.R."/>
            <person name="Privatt S.R."/>
            <person name="Schneider S.L."/>
            <person name="Sharp S."/>
            <person name="Smith T.C."/>
            <person name="Stanton J.D."/>
            <person name="Ullery H.E."/>
            <person name="Wilson R.J."/>
            <person name="Serrano M.G."/>
            <person name="Buck G."/>
            <person name="Lee V."/>
            <person name="Wang Y."/>
            <person name="Carvalho R."/>
            <person name="Voegtly L."/>
            <person name="Shi R."/>
            <person name="Duckworth R."/>
            <person name="Johnson A."/>
            <person name="Loviza R."/>
            <person name="Walstead R."/>
            <person name="Shah Z."/>
            <person name="Kiflezghi M."/>
            <person name="Wade K."/>
            <person name="Ball S.L."/>
            <person name="Bradley K.W."/>
            <person name="Asai D.J."/>
            <person name="Bowman C.A."/>
            <person name="Russell D.A."/>
            <person name="Pope W.H."/>
            <person name="Jacobs-Sera D."/>
            <person name="Hendrix R.W."/>
            <person name="Hatfull G.F."/>
        </authorList>
    </citation>
    <scope>NUCLEOTIDE SEQUENCE</scope>
</reference>
<feature type="signal peptide" evidence="1">
    <location>
        <begin position="1"/>
        <end position="22"/>
    </location>
</feature>
<name>A0A1D2A9X4_AUXPR</name>
<evidence type="ECO:0000313" key="2">
    <source>
        <dbReference type="EMBL" id="JAT75992.1"/>
    </source>
</evidence>
<proteinExistence type="predicted"/>
<feature type="chain" id="PRO_5008901445" description="Bifunctional inhibitor/plant lipid transfer protein/seed storage helical domain-containing protein" evidence="1">
    <location>
        <begin position="23"/>
        <end position="140"/>
    </location>
</feature>
<evidence type="ECO:0000256" key="1">
    <source>
        <dbReference type="SAM" id="SignalP"/>
    </source>
</evidence>
<organism evidence="2">
    <name type="scientific">Auxenochlorella protothecoides</name>
    <name type="common">Green microalga</name>
    <name type="synonym">Chlorella protothecoides</name>
    <dbReference type="NCBI Taxonomy" id="3075"/>
    <lineage>
        <taxon>Eukaryota</taxon>
        <taxon>Viridiplantae</taxon>
        <taxon>Chlorophyta</taxon>
        <taxon>core chlorophytes</taxon>
        <taxon>Trebouxiophyceae</taxon>
        <taxon>Chlorellales</taxon>
        <taxon>Chlorellaceae</taxon>
        <taxon>Auxenochlorella</taxon>
    </lineage>
</organism>
<protein>
    <recommendedName>
        <fullName evidence="3">Bifunctional inhibitor/plant lipid transfer protein/seed storage helical domain-containing protein</fullName>
    </recommendedName>
</protein>
<gene>
    <name evidence="2" type="ORF">g.88420</name>
</gene>
<dbReference type="AlphaFoldDB" id="A0A1D2A9X4"/>
<evidence type="ECO:0008006" key="3">
    <source>
        <dbReference type="Google" id="ProtNLM"/>
    </source>
</evidence>
<dbReference type="EMBL" id="GDKF01002630">
    <property type="protein sequence ID" value="JAT75992.1"/>
    <property type="molecule type" value="Transcribed_RNA"/>
</dbReference>